<accession>F0RXJ6</accession>
<dbReference type="Proteomes" id="UP000008466">
    <property type="component" value="Chromosome"/>
</dbReference>
<dbReference type="HOGENOM" id="CLU_1926206_0_0_12"/>
<dbReference type="KEGG" id="sbu:SpiBuddy_0205"/>
<sequence>MIEAKSEYQNLQELYGEDQMPMKAVLDEIVKAPQLKPLTPREIQQILEKIVDFHGKAYDWKPEVDLKAMLSKVDRSGYLLRSKIRTAIEYLDQLYLYHSIGNSTVRTLEEEKYEEDSVDNTPTFEELFEES</sequence>
<organism evidence="2 3">
    <name type="scientific">Sphaerochaeta globosa (strain ATCC BAA-1886 / DSM 22777 / Buddy)</name>
    <name type="common">Spirochaeta sp. (strain Buddy)</name>
    <dbReference type="NCBI Taxonomy" id="158189"/>
    <lineage>
        <taxon>Bacteria</taxon>
        <taxon>Pseudomonadati</taxon>
        <taxon>Spirochaetota</taxon>
        <taxon>Spirochaetia</taxon>
        <taxon>Spirochaetales</taxon>
        <taxon>Sphaerochaetaceae</taxon>
        <taxon>Sphaerochaeta</taxon>
    </lineage>
</organism>
<gene>
    <name evidence="2" type="ordered locus">SpiBuddy_0205</name>
</gene>
<evidence type="ECO:0000256" key="1">
    <source>
        <dbReference type="SAM" id="MobiDB-lite"/>
    </source>
</evidence>
<reference evidence="3" key="1">
    <citation type="submission" date="2011-02" db="EMBL/GenBank/DDBJ databases">
        <title>Complete sequence of Spirochaeta sp. Buddy.</title>
        <authorList>
            <person name="Lucas S."/>
            <person name="Copeland A."/>
            <person name="Lapidus A."/>
            <person name="Cheng J.-F."/>
            <person name="Goodwin L."/>
            <person name="Pitluck S."/>
            <person name="Zeytun A."/>
            <person name="Detter J.C."/>
            <person name="Han C."/>
            <person name="Tapia R."/>
            <person name="Land M."/>
            <person name="Hauser L."/>
            <person name="Kyrpides N."/>
            <person name="Ivanova N."/>
            <person name="Mikhailova N."/>
            <person name="Pagani I."/>
            <person name="Ritalahti K.M."/>
            <person name="Loeffler F.E."/>
            <person name="Woyke T."/>
        </authorList>
    </citation>
    <scope>NUCLEOTIDE SEQUENCE [LARGE SCALE GENOMIC DNA]</scope>
    <source>
        <strain evidence="3">ATCC BAA-1886 / DSM 22777 / Buddy</strain>
    </source>
</reference>
<feature type="region of interest" description="Disordered" evidence="1">
    <location>
        <begin position="111"/>
        <end position="131"/>
    </location>
</feature>
<evidence type="ECO:0000313" key="2">
    <source>
        <dbReference type="EMBL" id="ADY12046.1"/>
    </source>
</evidence>
<proteinExistence type="predicted"/>
<dbReference type="AlphaFoldDB" id="F0RXJ6"/>
<evidence type="ECO:0000313" key="3">
    <source>
        <dbReference type="Proteomes" id="UP000008466"/>
    </source>
</evidence>
<keyword evidence="3" id="KW-1185">Reference proteome</keyword>
<dbReference type="eggNOG" id="ENOG5033EQI">
    <property type="taxonomic scope" value="Bacteria"/>
</dbReference>
<dbReference type="RefSeq" id="WP_013605899.1">
    <property type="nucleotide sequence ID" value="NC_015152.1"/>
</dbReference>
<dbReference type="OrthoDB" id="9772976at2"/>
<dbReference type="STRING" id="158189.SpiBuddy_0205"/>
<dbReference type="EMBL" id="CP002541">
    <property type="protein sequence ID" value="ADY12046.1"/>
    <property type="molecule type" value="Genomic_DNA"/>
</dbReference>
<protein>
    <submittedName>
        <fullName evidence="2">Uncharacterized protein</fullName>
    </submittedName>
</protein>
<name>F0RXJ6_SPHGB</name>